<evidence type="ECO:0000313" key="1">
    <source>
        <dbReference type="EMBL" id="MBB5639628.1"/>
    </source>
</evidence>
<organism evidence="1 2">
    <name type="scientific">Cryobacterium roopkundense</name>
    <dbReference type="NCBI Taxonomy" id="1001240"/>
    <lineage>
        <taxon>Bacteria</taxon>
        <taxon>Bacillati</taxon>
        <taxon>Actinomycetota</taxon>
        <taxon>Actinomycetes</taxon>
        <taxon>Micrococcales</taxon>
        <taxon>Microbacteriaceae</taxon>
        <taxon>Cryobacterium</taxon>
    </lineage>
</organism>
<gene>
    <name evidence="1" type="ORF">BJ997_000176</name>
</gene>
<evidence type="ECO:0000313" key="2">
    <source>
        <dbReference type="Proteomes" id="UP000561726"/>
    </source>
</evidence>
<dbReference type="EMBL" id="JACHBQ010000001">
    <property type="protein sequence ID" value="MBB5639628.1"/>
    <property type="molecule type" value="Genomic_DNA"/>
</dbReference>
<dbReference type="AlphaFoldDB" id="A0A7W8ZT88"/>
<proteinExistence type="predicted"/>
<dbReference type="OrthoDB" id="5123560at2"/>
<name>A0A7W8ZT88_9MICO</name>
<dbReference type="Proteomes" id="UP000561726">
    <property type="component" value="Unassembled WGS sequence"/>
</dbReference>
<reference evidence="1 2" key="1">
    <citation type="submission" date="2020-08" db="EMBL/GenBank/DDBJ databases">
        <title>Sequencing the genomes of 1000 actinobacteria strains.</title>
        <authorList>
            <person name="Klenk H.-P."/>
        </authorList>
    </citation>
    <scope>NUCLEOTIDE SEQUENCE [LARGE SCALE GENOMIC DNA]</scope>
    <source>
        <strain evidence="1 2">DSM 21065</strain>
    </source>
</reference>
<dbReference type="RefSeq" id="WP_160175923.1">
    <property type="nucleotide sequence ID" value="NZ_JACHBQ010000001.1"/>
</dbReference>
<sequence>MSDPEEFWADEDRIVEDIGLAVDDLEFMIEETEIVGPDADEREVNLDVEPDDY</sequence>
<comment type="caution">
    <text evidence="1">The sequence shown here is derived from an EMBL/GenBank/DDBJ whole genome shotgun (WGS) entry which is preliminary data.</text>
</comment>
<protein>
    <submittedName>
        <fullName evidence="1">Uncharacterized protein</fullName>
    </submittedName>
</protein>
<accession>A0A7W8ZT88</accession>